<accession>A0A1R1XVX4</accession>
<name>A0A1R1XVX4_9FUNG</name>
<dbReference type="Proteomes" id="UP000187283">
    <property type="component" value="Unassembled WGS sequence"/>
</dbReference>
<evidence type="ECO:0000313" key="2">
    <source>
        <dbReference type="Proteomes" id="UP000187283"/>
    </source>
</evidence>
<evidence type="ECO:0000313" key="1">
    <source>
        <dbReference type="EMBL" id="OMJ18813.1"/>
    </source>
</evidence>
<gene>
    <name evidence="1" type="ORF">AYI70_g5128</name>
</gene>
<protein>
    <submittedName>
        <fullName evidence="1">Uncharacterized protein</fullName>
    </submittedName>
</protein>
<reference evidence="1 2" key="1">
    <citation type="submission" date="2017-01" db="EMBL/GenBank/DDBJ databases">
        <authorList>
            <person name="Mah S.A."/>
            <person name="Swanson W.J."/>
            <person name="Moy G.W."/>
            <person name="Vacquier V.D."/>
        </authorList>
    </citation>
    <scope>NUCLEOTIDE SEQUENCE [LARGE SCALE GENOMIC DNA]</scope>
    <source>
        <strain evidence="1 2">GSMNP</strain>
    </source>
</reference>
<sequence>MPIGCYGGETFGMSEARCKPIQSEIDKAIRMVSNVGKSAAIERIRDELGITSVFKRTYNPCLNETYFVPFQQFDSINDYTSWSSLILYSFRYSPFCYCDAVSELC</sequence>
<comment type="caution">
    <text evidence="1">The sequence shown here is derived from an EMBL/GenBank/DDBJ whole genome shotgun (WGS) entry which is preliminary data.</text>
</comment>
<keyword evidence="2" id="KW-1185">Reference proteome</keyword>
<dbReference type="EMBL" id="LSSN01001650">
    <property type="protein sequence ID" value="OMJ18813.1"/>
    <property type="molecule type" value="Genomic_DNA"/>
</dbReference>
<proteinExistence type="predicted"/>
<dbReference type="AlphaFoldDB" id="A0A1R1XVX4"/>
<organism evidence="1 2">
    <name type="scientific">Smittium culicis</name>
    <dbReference type="NCBI Taxonomy" id="133412"/>
    <lineage>
        <taxon>Eukaryota</taxon>
        <taxon>Fungi</taxon>
        <taxon>Fungi incertae sedis</taxon>
        <taxon>Zoopagomycota</taxon>
        <taxon>Kickxellomycotina</taxon>
        <taxon>Harpellomycetes</taxon>
        <taxon>Harpellales</taxon>
        <taxon>Legeriomycetaceae</taxon>
        <taxon>Smittium</taxon>
    </lineage>
</organism>